<proteinExistence type="predicted"/>
<dbReference type="PANTHER" id="PTHR47499:SF4">
    <property type="entry name" value="SERINE PROTEASE INHIBITOR KAZAL-TYPE 12"/>
    <property type="match status" value="1"/>
</dbReference>
<evidence type="ECO:0000259" key="5">
    <source>
        <dbReference type="PROSITE" id="PS51465"/>
    </source>
</evidence>
<evidence type="ECO:0000256" key="4">
    <source>
        <dbReference type="SAM" id="SignalP"/>
    </source>
</evidence>
<organism evidence="6 7">
    <name type="scientific">Sciurus vulgaris</name>
    <name type="common">Eurasian red squirrel</name>
    <dbReference type="NCBI Taxonomy" id="55149"/>
    <lineage>
        <taxon>Eukaryota</taxon>
        <taxon>Metazoa</taxon>
        <taxon>Chordata</taxon>
        <taxon>Craniata</taxon>
        <taxon>Vertebrata</taxon>
        <taxon>Euteleostomi</taxon>
        <taxon>Mammalia</taxon>
        <taxon>Eutheria</taxon>
        <taxon>Euarchontoglires</taxon>
        <taxon>Glires</taxon>
        <taxon>Rodentia</taxon>
        <taxon>Sciuromorpha</taxon>
        <taxon>Sciuridae</taxon>
        <taxon>Sciurinae</taxon>
        <taxon>Sciurini</taxon>
        <taxon>Sciurus</taxon>
    </lineage>
</organism>
<keyword evidence="2" id="KW-0964">Secreted</keyword>
<accession>A0A8D2B7T4</accession>
<reference evidence="6" key="2">
    <citation type="submission" date="2025-09" db="UniProtKB">
        <authorList>
            <consortium name="Ensembl"/>
        </authorList>
    </citation>
    <scope>IDENTIFICATION</scope>
</reference>
<keyword evidence="7" id="KW-1185">Reference proteome</keyword>
<evidence type="ECO:0000256" key="2">
    <source>
        <dbReference type="ARBA" id="ARBA00022525"/>
    </source>
</evidence>
<dbReference type="InterPro" id="IPR002350">
    <property type="entry name" value="Kazal_dom"/>
</dbReference>
<dbReference type="InterPro" id="IPR050159">
    <property type="entry name" value="Kazal-type_SerProtInhib"/>
</dbReference>
<evidence type="ECO:0000256" key="3">
    <source>
        <dbReference type="ARBA" id="ARBA00023157"/>
    </source>
</evidence>
<dbReference type="Proteomes" id="UP000694564">
    <property type="component" value="Chromosome 6"/>
</dbReference>
<dbReference type="Gene3D" id="3.30.60.30">
    <property type="match status" value="1"/>
</dbReference>
<dbReference type="SUPFAM" id="SSF100895">
    <property type="entry name" value="Kazal-type serine protease inhibitors"/>
    <property type="match status" value="1"/>
</dbReference>
<protein>
    <recommendedName>
        <fullName evidence="5">Kazal-like domain-containing protein</fullName>
    </recommendedName>
</protein>
<comment type="subcellular location">
    <subcellularLocation>
        <location evidence="1">Secreted</location>
    </subcellularLocation>
</comment>
<dbReference type="PROSITE" id="PS51465">
    <property type="entry name" value="KAZAL_2"/>
    <property type="match status" value="1"/>
</dbReference>
<feature type="signal peptide" evidence="4">
    <location>
        <begin position="1"/>
        <end position="22"/>
    </location>
</feature>
<name>A0A8D2B7T4_SCIVU</name>
<dbReference type="FunFam" id="3.30.60.30:FF:000037">
    <property type="entry name" value="Ovomucoid"/>
    <property type="match status" value="1"/>
</dbReference>
<sequence>KFSCRVLIRALIILPWKFKVVPLSVTSFKLQALCSNYEKKLATDGKFCPKTNKPVCGTDGKTYPNLCEFCKAAIERIGKLDFKREGKC</sequence>
<dbReference type="SMART" id="SM00280">
    <property type="entry name" value="KAZAL"/>
    <property type="match status" value="1"/>
</dbReference>
<dbReference type="AlphaFoldDB" id="A0A8D2B7T4"/>
<feature type="chain" id="PRO_5033992703" description="Kazal-like domain-containing protein" evidence="4">
    <location>
        <begin position="23"/>
        <end position="88"/>
    </location>
</feature>
<dbReference type="PANTHER" id="PTHR47499">
    <property type="entry name" value="SERINE PROTEASE INHIBITOR KAZAL-TYPE 7 SPINK7"/>
    <property type="match status" value="1"/>
</dbReference>
<keyword evidence="3" id="KW-1015">Disulfide bond</keyword>
<dbReference type="GeneTree" id="ENSGT00900000141664"/>
<dbReference type="GO" id="GO:0005576">
    <property type="term" value="C:extracellular region"/>
    <property type="evidence" value="ECO:0007669"/>
    <property type="project" value="UniProtKB-SubCell"/>
</dbReference>
<dbReference type="Pfam" id="PF00050">
    <property type="entry name" value="Kazal_1"/>
    <property type="match status" value="1"/>
</dbReference>
<dbReference type="Ensembl" id="ENSSVLT00005013723.1">
    <property type="protein sequence ID" value="ENSSVLP00005012402.1"/>
    <property type="gene ID" value="ENSSVLG00005009828.1"/>
</dbReference>
<dbReference type="InterPro" id="IPR036058">
    <property type="entry name" value="Kazal_dom_sf"/>
</dbReference>
<feature type="domain" description="Kazal-like" evidence="5">
    <location>
        <begin position="28"/>
        <end position="88"/>
    </location>
</feature>
<evidence type="ECO:0000313" key="6">
    <source>
        <dbReference type="Ensembl" id="ENSSVLP00005012402.1"/>
    </source>
</evidence>
<evidence type="ECO:0000313" key="7">
    <source>
        <dbReference type="Proteomes" id="UP000694564"/>
    </source>
</evidence>
<dbReference type="PROSITE" id="PS00282">
    <property type="entry name" value="KAZAL_1"/>
    <property type="match status" value="1"/>
</dbReference>
<reference evidence="6" key="1">
    <citation type="submission" date="2025-08" db="UniProtKB">
        <authorList>
            <consortium name="Ensembl"/>
        </authorList>
    </citation>
    <scope>IDENTIFICATION</scope>
</reference>
<evidence type="ECO:0000256" key="1">
    <source>
        <dbReference type="ARBA" id="ARBA00004613"/>
    </source>
</evidence>
<keyword evidence="4" id="KW-0732">Signal</keyword>